<dbReference type="GO" id="GO:0009277">
    <property type="term" value="C:fungal-type cell wall"/>
    <property type="evidence" value="ECO:0007669"/>
    <property type="project" value="TreeGrafter"/>
</dbReference>
<evidence type="ECO:0000259" key="5">
    <source>
        <dbReference type="PROSITE" id="PS51762"/>
    </source>
</evidence>
<organism evidence="6 7">
    <name type="scientific">Ambispora gerdemannii</name>
    <dbReference type="NCBI Taxonomy" id="144530"/>
    <lineage>
        <taxon>Eukaryota</taxon>
        <taxon>Fungi</taxon>
        <taxon>Fungi incertae sedis</taxon>
        <taxon>Mucoromycota</taxon>
        <taxon>Glomeromycotina</taxon>
        <taxon>Glomeromycetes</taxon>
        <taxon>Archaeosporales</taxon>
        <taxon>Ambisporaceae</taxon>
        <taxon>Ambispora</taxon>
    </lineage>
</organism>
<dbReference type="InterPro" id="IPR000757">
    <property type="entry name" value="Beta-glucanase-like"/>
</dbReference>
<evidence type="ECO:0000313" key="7">
    <source>
        <dbReference type="Proteomes" id="UP000789831"/>
    </source>
</evidence>
<sequence length="380" mass="41511">FSLLLLATAILQINAQVQCSASSPCPESAPCCSEFGYCGSGRFCLGGCNPLLSFKPTSCAPNPICRSMTYNLKDTSKFIDSASYSGESTYDFTTDGQPIFSNGVILLTLAQGSKGTRISTTQYVQYGRITARLKTSRTQGIVTAFITMSNVKDEIDWEWVGYLLDKAQSNYFYRGIIDYGNADTHPVSTSTFDDFHEYTIDWQETQLQWFVDGKLVRTLYKKDTLNATTGVYMYPSTPSRVQLSIWNGGEGAAGTKAWAGGQTNWNSPDIKSPGYFYAQIQSLDIKCYGPQASNSSSQQLTSYVYGADGNISVSNANTTIKIATPQSLGLPQDVNDMQNITGQYIQDLKTSTGINTIALTPKNLALTLLSLLSSNFLNLL</sequence>
<feature type="chain" id="PRO_5040241534" evidence="4">
    <location>
        <begin position="16"/>
        <end position="380"/>
    </location>
</feature>
<evidence type="ECO:0000256" key="4">
    <source>
        <dbReference type="SAM" id="SignalP"/>
    </source>
</evidence>
<dbReference type="PROSITE" id="PS00026">
    <property type="entry name" value="CHIT_BIND_I_1"/>
    <property type="match status" value="1"/>
</dbReference>
<comment type="caution">
    <text evidence="6">The sequence shown here is derived from an EMBL/GenBank/DDBJ whole genome shotgun (WGS) entry which is preliminary data.</text>
</comment>
<keyword evidence="2" id="KW-0378">Hydrolase</keyword>
<dbReference type="Gene3D" id="2.60.120.200">
    <property type="match status" value="1"/>
</dbReference>
<dbReference type="GO" id="GO:0031505">
    <property type="term" value="P:fungal-type cell wall organization"/>
    <property type="evidence" value="ECO:0007669"/>
    <property type="project" value="TreeGrafter"/>
</dbReference>
<dbReference type="OrthoDB" id="4781at2759"/>
<keyword evidence="3" id="KW-0326">Glycosidase</keyword>
<dbReference type="PROSITE" id="PS51762">
    <property type="entry name" value="GH16_2"/>
    <property type="match status" value="1"/>
</dbReference>
<dbReference type="InterPro" id="IPR018371">
    <property type="entry name" value="Chitin-binding_1_CS"/>
</dbReference>
<reference evidence="6" key="1">
    <citation type="submission" date="2021-06" db="EMBL/GenBank/DDBJ databases">
        <authorList>
            <person name="Kallberg Y."/>
            <person name="Tangrot J."/>
            <person name="Rosling A."/>
        </authorList>
    </citation>
    <scope>NUCLEOTIDE SEQUENCE</scope>
    <source>
        <strain evidence="6">MT106</strain>
    </source>
</reference>
<evidence type="ECO:0000313" key="6">
    <source>
        <dbReference type="EMBL" id="CAG8575857.1"/>
    </source>
</evidence>
<evidence type="ECO:0000256" key="2">
    <source>
        <dbReference type="ARBA" id="ARBA00022801"/>
    </source>
</evidence>
<dbReference type="InterPro" id="IPR013320">
    <property type="entry name" value="ConA-like_dom_sf"/>
</dbReference>
<keyword evidence="7" id="KW-1185">Reference proteome</keyword>
<name>A0A9N9G455_9GLOM</name>
<dbReference type="Pfam" id="PF00722">
    <property type="entry name" value="Glyco_hydro_16"/>
    <property type="match status" value="1"/>
</dbReference>
<dbReference type="GO" id="GO:0016757">
    <property type="term" value="F:glycosyltransferase activity"/>
    <property type="evidence" value="ECO:0007669"/>
    <property type="project" value="TreeGrafter"/>
</dbReference>
<dbReference type="PANTHER" id="PTHR10963:SF22">
    <property type="entry name" value="GLYCOSIDASE CRH2-RELATED"/>
    <property type="match status" value="1"/>
</dbReference>
<keyword evidence="1 4" id="KW-0732">Signal</keyword>
<feature type="non-terminal residue" evidence="6">
    <location>
        <position position="1"/>
    </location>
</feature>
<feature type="domain" description="GH16" evidence="5">
    <location>
        <begin position="55"/>
        <end position="274"/>
    </location>
</feature>
<dbReference type="AlphaFoldDB" id="A0A9N9G455"/>
<dbReference type="GO" id="GO:0005975">
    <property type="term" value="P:carbohydrate metabolic process"/>
    <property type="evidence" value="ECO:0007669"/>
    <property type="project" value="InterPro"/>
</dbReference>
<accession>A0A9N9G455</accession>
<protein>
    <submittedName>
        <fullName evidence="6">6640_t:CDS:1</fullName>
    </submittedName>
</protein>
<proteinExistence type="predicted"/>
<dbReference type="GO" id="GO:0004553">
    <property type="term" value="F:hydrolase activity, hydrolyzing O-glycosyl compounds"/>
    <property type="evidence" value="ECO:0007669"/>
    <property type="project" value="InterPro"/>
</dbReference>
<dbReference type="EMBL" id="CAJVPL010001532">
    <property type="protein sequence ID" value="CAG8575857.1"/>
    <property type="molecule type" value="Genomic_DNA"/>
</dbReference>
<feature type="signal peptide" evidence="4">
    <location>
        <begin position="1"/>
        <end position="15"/>
    </location>
</feature>
<evidence type="ECO:0000256" key="3">
    <source>
        <dbReference type="ARBA" id="ARBA00023295"/>
    </source>
</evidence>
<dbReference type="PANTHER" id="PTHR10963">
    <property type="entry name" value="GLYCOSYL HYDROLASE-RELATED"/>
    <property type="match status" value="1"/>
</dbReference>
<dbReference type="InterPro" id="IPR050546">
    <property type="entry name" value="Glycosyl_Hydrlase_16"/>
</dbReference>
<dbReference type="Proteomes" id="UP000789831">
    <property type="component" value="Unassembled WGS sequence"/>
</dbReference>
<dbReference type="SUPFAM" id="SSF49899">
    <property type="entry name" value="Concanavalin A-like lectins/glucanases"/>
    <property type="match status" value="1"/>
</dbReference>
<dbReference type="GO" id="GO:0008061">
    <property type="term" value="F:chitin binding"/>
    <property type="evidence" value="ECO:0007669"/>
    <property type="project" value="InterPro"/>
</dbReference>
<evidence type="ECO:0000256" key="1">
    <source>
        <dbReference type="ARBA" id="ARBA00022729"/>
    </source>
</evidence>
<gene>
    <name evidence="6" type="ORF">AGERDE_LOCUS7875</name>
</gene>